<comment type="pathway">
    <text evidence="2 18">Amino-acid biosynthesis; L-threonine biosynthesis; L-threonine from L-aspartate: step 3/5.</text>
</comment>
<comment type="caution">
    <text evidence="21">The sequence shown here is derived from an EMBL/GenBank/DDBJ whole genome shotgun (WGS) entry which is preliminary data.</text>
</comment>
<gene>
    <name evidence="21" type="ORF">CBF27_04950</name>
</gene>
<dbReference type="EC" id="1.1.1.3" evidence="5 18"/>
<dbReference type="GO" id="GO:0050661">
    <property type="term" value="F:NADP binding"/>
    <property type="evidence" value="ECO:0007669"/>
    <property type="project" value="InterPro"/>
</dbReference>
<evidence type="ECO:0000256" key="7">
    <source>
        <dbReference type="ARBA" id="ARBA00022605"/>
    </source>
</evidence>
<dbReference type="Pfam" id="PF03447">
    <property type="entry name" value="NAD_binding_3"/>
    <property type="match status" value="1"/>
</dbReference>
<keyword evidence="14 18" id="KW-0486">Methionine biosynthesis</keyword>
<dbReference type="NCBIfam" id="NF004976">
    <property type="entry name" value="PRK06349.1"/>
    <property type="match status" value="1"/>
</dbReference>
<sequence length="428" mass="46359">MGKSSLKIGLLGLGTVGSGVPLLLKENKDKISNVTGMDVSISKCLVLDTASKKDFADEYGIELTTNYQDILDDDEIQVVVELIGGIEPAKTFILQALERGKHVVTANKDLLAQYGLTLVRTAQKHACDLYFEASVAGGIPILRTIANSLAADRITSIYGIVNGTTNYMLTKMTNDQLTYDEALAKAQKLGFAESDPTNDVDGIDAAYKMVILTQFSFGMSITIDDIVTKGIRGLKLEDIEMADTLGYAIKLIGSSESYDDSVAAEVGPVLIPKDHPLAGVQNEMNAVFIKSHGVGESMYYGPGAGAKPTATSVVSDIITIAKNLKMGTTGHVFNGFTSDVRLTKPEHIYAKYYFSLEVPDKHGVFLKLTESMTRTGVSFEQIVQEKVDDGRARIVIITHEMSRLQADEVKKTFAASEDITLNACYKVL</sequence>
<dbReference type="InterPro" id="IPR001342">
    <property type="entry name" value="HDH_cat"/>
</dbReference>
<dbReference type="InterPro" id="IPR005106">
    <property type="entry name" value="Asp/hSer_DH_NAD-bd"/>
</dbReference>
<comment type="similarity">
    <text evidence="4 19">Belongs to the homoserine dehydrogenase family.</text>
</comment>
<keyword evidence="11 18" id="KW-0560">Oxidoreductase</keyword>
<comment type="cofactor">
    <cofactor evidence="1">
        <name>a metal cation</name>
        <dbReference type="ChEBI" id="CHEBI:25213"/>
    </cofactor>
</comment>
<feature type="domain" description="ACT" evidence="20">
    <location>
        <begin position="353"/>
        <end position="426"/>
    </location>
</feature>
<evidence type="ECO:0000256" key="17">
    <source>
        <dbReference type="PIRSR" id="PIRSR000098-2"/>
    </source>
</evidence>
<dbReference type="FunFam" id="3.30.360.10:FF:000005">
    <property type="entry name" value="Homoserine dehydrogenase"/>
    <property type="match status" value="1"/>
</dbReference>
<dbReference type="GO" id="GO:0009086">
    <property type="term" value="P:methionine biosynthetic process"/>
    <property type="evidence" value="ECO:0007669"/>
    <property type="project" value="UniProtKB-KW"/>
</dbReference>
<dbReference type="InterPro" id="IPR045865">
    <property type="entry name" value="ACT-like_dom_sf"/>
</dbReference>
<dbReference type="Gene3D" id="3.30.70.260">
    <property type="match status" value="1"/>
</dbReference>
<evidence type="ECO:0000256" key="8">
    <source>
        <dbReference type="ARBA" id="ARBA00022697"/>
    </source>
</evidence>
<keyword evidence="8 18" id="KW-0791">Threonine biosynthesis</keyword>
<evidence type="ECO:0000256" key="2">
    <source>
        <dbReference type="ARBA" id="ARBA00005056"/>
    </source>
</evidence>
<evidence type="ECO:0000256" key="12">
    <source>
        <dbReference type="ARBA" id="ARBA00023027"/>
    </source>
</evidence>
<dbReference type="PROSITE" id="PS51671">
    <property type="entry name" value="ACT"/>
    <property type="match status" value="1"/>
</dbReference>
<feature type="binding site" evidence="17">
    <location>
        <begin position="11"/>
        <end position="18"/>
    </location>
    <ligand>
        <name>NADP(+)</name>
        <dbReference type="ChEBI" id="CHEBI:58349"/>
    </ligand>
</feature>
<dbReference type="InterPro" id="IPR002912">
    <property type="entry name" value="ACT_dom"/>
</dbReference>
<dbReference type="InterPro" id="IPR019811">
    <property type="entry name" value="HDH_CS"/>
</dbReference>
<keyword evidence="7 18" id="KW-0028">Amino-acid biosynthesis</keyword>
<feature type="binding site" evidence="17">
    <location>
        <position position="108"/>
    </location>
    <ligand>
        <name>NADPH</name>
        <dbReference type="ChEBI" id="CHEBI:57783"/>
    </ligand>
</feature>
<evidence type="ECO:0000256" key="16">
    <source>
        <dbReference type="PIRSR" id="PIRSR000098-1"/>
    </source>
</evidence>
<evidence type="ECO:0000256" key="11">
    <source>
        <dbReference type="ARBA" id="ARBA00023002"/>
    </source>
</evidence>
<dbReference type="GO" id="GO:0009088">
    <property type="term" value="P:threonine biosynthetic process"/>
    <property type="evidence" value="ECO:0007669"/>
    <property type="project" value="UniProtKB-UniPathway"/>
</dbReference>
<feature type="active site" description="Proton donor" evidence="16">
    <location>
        <position position="208"/>
    </location>
</feature>
<evidence type="ECO:0000256" key="18">
    <source>
        <dbReference type="RuleBase" id="RU000579"/>
    </source>
</evidence>
<dbReference type="CDD" id="cd04881">
    <property type="entry name" value="ACT_HSDH-Hom"/>
    <property type="match status" value="1"/>
</dbReference>
<comment type="catalytic activity">
    <reaction evidence="15">
        <text>L-homoserine + NADP(+) = L-aspartate 4-semialdehyde + NADPH + H(+)</text>
        <dbReference type="Rhea" id="RHEA:15761"/>
        <dbReference type="ChEBI" id="CHEBI:15378"/>
        <dbReference type="ChEBI" id="CHEBI:57476"/>
        <dbReference type="ChEBI" id="CHEBI:57783"/>
        <dbReference type="ChEBI" id="CHEBI:58349"/>
        <dbReference type="ChEBI" id="CHEBI:537519"/>
        <dbReference type="EC" id="1.1.1.3"/>
    </reaction>
    <physiologicalReaction direction="right-to-left" evidence="15">
        <dbReference type="Rhea" id="RHEA:15763"/>
    </physiologicalReaction>
</comment>
<evidence type="ECO:0000313" key="22">
    <source>
        <dbReference type="Proteomes" id="UP000286773"/>
    </source>
</evidence>
<evidence type="ECO:0000256" key="3">
    <source>
        <dbReference type="ARBA" id="ARBA00005062"/>
    </source>
</evidence>
<dbReference type="Gene3D" id="3.30.360.10">
    <property type="entry name" value="Dihydrodipicolinate Reductase, domain 2"/>
    <property type="match status" value="1"/>
</dbReference>
<name>A0A430AXU2_9ENTE</name>
<evidence type="ECO:0000256" key="9">
    <source>
        <dbReference type="ARBA" id="ARBA00022723"/>
    </source>
</evidence>
<evidence type="ECO:0000256" key="6">
    <source>
        <dbReference type="ARBA" id="ARBA00013376"/>
    </source>
</evidence>
<evidence type="ECO:0000256" key="15">
    <source>
        <dbReference type="ARBA" id="ARBA00048841"/>
    </source>
</evidence>
<dbReference type="UniPathway" id="UPA00050">
    <property type="reaction ID" value="UER00063"/>
</dbReference>
<reference evidence="21 22" key="1">
    <citation type="submission" date="2017-05" db="EMBL/GenBank/DDBJ databases">
        <title>Vagococcus spp. assemblies.</title>
        <authorList>
            <person name="Gulvik C.A."/>
        </authorList>
    </citation>
    <scope>NUCLEOTIDE SEQUENCE [LARGE SCALE GENOMIC DNA]</scope>
    <source>
        <strain evidence="21 22">LMG 24798</strain>
    </source>
</reference>
<dbReference type="EMBL" id="NGKC01000004">
    <property type="protein sequence ID" value="RSU12890.1"/>
    <property type="molecule type" value="Genomic_DNA"/>
</dbReference>
<dbReference type="SUPFAM" id="SSF55347">
    <property type="entry name" value="Glyceraldehyde-3-phosphate dehydrogenase-like, C-terminal domain"/>
    <property type="match status" value="1"/>
</dbReference>
<evidence type="ECO:0000256" key="4">
    <source>
        <dbReference type="ARBA" id="ARBA00006753"/>
    </source>
</evidence>
<dbReference type="RefSeq" id="WP_126813002.1">
    <property type="nucleotide sequence ID" value="NZ_NGKC01000004.1"/>
</dbReference>
<protein>
    <recommendedName>
        <fullName evidence="6 18">Homoserine dehydrogenase</fullName>
        <ecNumber evidence="5 18">1.1.1.3</ecNumber>
    </recommendedName>
</protein>
<evidence type="ECO:0000256" key="10">
    <source>
        <dbReference type="ARBA" id="ARBA00022857"/>
    </source>
</evidence>
<keyword evidence="9" id="KW-0479">Metal-binding</keyword>
<keyword evidence="13" id="KW-0915">Sodium</keyword>
<dbReference type="PIRSF" id="PIRSF000098">
    <property type="entry name" value="Homoser_dehydrog"/>
    <property type="match status" value="1"/>
</dbReference>
<accession>A0A430AXU2</accession>
<dbReference type="Pfam" id="PF00742">
    <property type="entry name" value="Homoserine_dh"/>
    <property type="match status" value="1"/>
</dbReference>
<evidence type="ECO:0000256" key="5">
    <source>
        <dbReference type="ARBA" id="ARBA00013213"/>
    </source>
</evidence>
<evidence type="ECO:0000313" key="21">
    <source>
        <dbReference type="EMBL" id="RSU12890.1"/>
    </source>
</evidence>
<dbReference type="UniPathway" id="UPA00051">
    <property type="reaction ID" value="UER00465"/>
</dbReference>
<evidence type="ECO:0000256" key="14">
    <source>
        <dbReference type="ARBA" id="ARBA00023167"/>
    </source>
</evidence>
<dbReference type="AlphaFoldDB" id="A0A430AXU2"/>
<dbReference type="InterPro" id="IPR016204">
    <property type="entry name" value="HDH"/>
</dbReference>
<proteinExistence type="inferred from homology"/>
<dbReference type="FunFam" id="3.40.50.720:FF:000062">
    <property type="entry name" value="Homoserine dehydrogenase"/>
    <property type="match status" value="1"/>
</dbReference>
<dbReference type="PANTHER" id="PTHR43331">
    <property type="entry name" value="HOMOSERINE DEHYDROGENASE"/>
    <property type="match status" value="1"/>
</dbReference>
<dbReference type="SUPFAM" id="SSF51735">
    <property type="entry name" value="NAD(P)-binding Rossmann-fold domains"/>
    <property type="match status" value="1"/>
</dbReference>
<dbReference type="InterPro" id="IPR036291">
    <property type="entry name" value="NAD(P)-bd_dom_sf"/>
</dbReference>
<keyword evidence="10 17" id="KW-0521">NADP</keyword>
<keyword evidence="12" id="KW-0520">NAD</keyword>
<dbReference type="PANTHER" id="PTHR43331:SF1">
    <property type="entry name" value="HOMOSERINE DEHYDROGENASE"/>
    <property type="match status" value="1"/>
</dbReference>
<comment type="pathway">
    <text evidence="3 18">Amino-acid biosynthesis; L-methionine biosynthesis via de novo pathway; L-homoserine from L-aspartate: step 3/3.</text>
</comment>
<dbReference type="Proteomes" id="UP000286773">
    <property type="component" value="Unassembled WGS sequence"/>
</dbReference>
<dbReference type="OrthoDB" id="9808167at2"/>
<dbReference type="GO" id="GO:0004412">
    <property type="term" value="F:homoserine dehydrogenase activity"/>
    <property type="evidence" value="ECO:0007669"/>
    <property type="project" value="UniProtKB-EC"/>
</dbReference>
<dbReference type="Gene3D" id="3.40.50.720">
    <property type="entry name" value="NAD(P)-binding Rossmann-like Domain"/>
    <property type="match status" value="1"/>
</dbReference>
<evidence type="ECO:0000256" key="13">
    <source>
        <dbReference type="ARBA" id="ARBA00023053"/>
    </source>
</evidence>
<evidence type="ECO:0000256" key="19">
    <source>
        <dbReference type="RuleBase" id="RU004171"/>
    </source>
</evidence>
<evidence type="ECO:0000256" key="1">
    <source>
        <dbReference type="ARBA" id="ARBA00001920"/>
    </source>
</evidence>
<evidence type="ECO:0000259" key="20">
    <source>
        <dbReference type="PROSITE" id="PS51671"/>
    </source>
</evidence>
<keyword evidence="22" id="KW-1185">Reference proteome</keyword>
<dbReference type="GO" id="GO:0046872">
    <property type="term" value="F:metal ion binding"/>
    <property type="evidence" value="ECO:0007669"/>
    <property type="project" value="UniProtKB-KW"/>
</dbReference>
<feature type="binding site" evidence="17">
    <location>
        <position position="193"/>
    </location>
    <ligand>
        <name>L-homoserine</name>
        <dbReference type="ChEBI" id="CHEBI:57476"/>
    </ligand>
</feature>
<organism evidence="21 22">
    <name type="scientific">Vagococcus acidifermentans</name>
    <dbReference type="NCBI Taxonomy" id="564710"/>
    <lineage>
        <taxon>Bacteria</taxon>
        <taxon>Bacillati</taxon>
        <taxon>Bacillota</taxon>
        <taxon>Bacilli</taxon>
        <taxon>Lactobacillales</taxon>
        <taxon>Enterococcaceae</taxon>
        <taxon>Vagococcus</taxon>
    </lineage>
</organism>
<dbReference type="PROSITE" id="PS01042">
    <property type="entry name" value="HOMOSER_DHGENASE"/>
    <property type="match status" value="1"/>
</dbReference>
<dbReference type="SUPFAM" id="SSF55021">
    <property type="entry name" value="ACT-like"/>
    <property type="match status" value="1"/>
</dbReference>